<evidence type="ECO:0000259" key="1">
    <source>
        <dbReference type="Pfam" id="PF17919"/>
    </source>
</evidence>
<feature type="domain" description="Reverse transcriptase/retrotransposon-derived protein RNase H-like" evidence="1">
    <location>
        <begin position="2"/>
        <end position="53"/>
    </location>
</feature>
<dbReference type="WBParaSite" id="nRc.2.0.1.t45377-RA">
    <property type="protein sequence ID" value="nRc.2.0.1.t45377-RA"/>
    <property type="gene ID" value="nRc.2.0.1.g45377"/>
</dbReference>
<dbReference type="Pfam" id="PF17919">
    <property type="entry name" value="RT_RNaseH_2"/>
    <property type="match status" value="1"/>
</dbReference>
<evidence type="ECO:0000313" key="3">
    <source>
        <dbReference type="WBParaSite" id="nRc.2.0.1.t45377-RA"/>
    </source>
</evidence>
<proteinExistence type="predicted"/>
<evidence type="ECO:0000313" key="2">
    <source>
        <dbReference type="Proteomes" id="UP000887565"/>
    </source>
</evidence>
<reference evidence="3" key="1">
    <citation type="submission" date="2022-11" db="UniProtKB">
        <authorList>
            <consortium name="WormBaseParasite"/>
        </authorList>
    </citation>
    <scope>IDENTIFICATION</scope>
</reference>
<keyword evidence="2" id="KW-1185">Reference proteome</keyword>
<dbReference type="SUPFAM" id="SSF56672">
    <property type="entry name" value="DNA/RNA polymerases"/>
    <property type="match status" value="1"/>
</dbReference>
<dbReference type="InterPro" id="IPR041577">
    <property type="entry name" value="RT_RNaseH_2"/>
</dbReference>
<dbReference type="AlphaFoldDB" id="A0A915L4E5"/>
<protein>
    <submittedName>
        <fullName evidence="3">Reverse transcriptase/retrotransposon-derived protein RNase H-like domain-containing protein</fullName>
    </submittedName>
</protein>
<sequence length="153" mass="17526">MDEHKDTFEDIKKALTTSLFLHHPVYNSKAQFIVQMDASMTTIAAILYQESDYDYKVKYVKGKDNACTYLLSLKDEHKKQPVPTTEELATEIFHQQYCTTSKLSDANPMMEASWLSEMMVTMLLTTAIASSCSTTDFNWVNTILLQHPQLLDE</sequence>
<accession>A0A915L4E5</accession>
<dbReference type="Proteomes" id="UP000887565">
    <property type="component" value="Unplaced"/>
</dbReference>
<organism evidence="2 3">
    <name type="scientific">Romanomermis culicivorax</name>
    <name type="common">Nematode worm</name>
    <dbReference type="NCBI Taxonomy" id="13658"/>
    <lineage>
        <taxon>Eukaryota</taxon>
        <taxon>Metazoa</taxon>
        <taxon>Ecdysozoa</taxon>
        <taxon>Nematoda</taxon>
        <taxon>Enoplea</taxon>
        <taxon>Dorylaimia</taxon>
        <taxon>Mermithida</taxon>
        <taxon>Mermithoidea</taxon>
        <taxon>Mermithidae</taxon>
        <taxon>Romanomermis</taxon>
    </lineage>
</organism>
<name>A0A915L4E5_ROMCU</name>
<dbReference type="InterPro" id="IPR043502">
    <property type="entry name" value="DNA/RNA_pol_sf"/>
</dbReference>